<keyword evidence="1" id="KW-0175">Coiled coil</keyword>
<feature type="coiled-coil region" evidence="1">
    <location>
        <begin position="29"/>
        <end position="71"/>
    </location>
</feature>
<sequence>MNRNSNISLERAELQRMEEAVRKGHYEIRAKIQAMQEEEDERLQKAHNEAIRKLREESEGVLREHDAEKRQRAMQMMRERYEGYLNEERVKHRGQFYKMRELYERQLDEINRLTQRQVALYSEQIERMRKEMEQEMRQKEQEMRQKEQEMRQMEQMQQEMRKNAERDAEKHRCEMQTMKKEHETKLDEINRRTQMQADLHKEQMERTQQEMRKNAERDAEKHRWEMDAASYEARMAKMQRNAQAFVRQQVANMQNRQIDLAELRAGFSIMQGEHNMQQALLLLHIIANYCFEFANKFQESYNTVAEKKKAVENVGTLAFLNPFRSNSEKTELNGAEVAHKTIKDLLIPALHKLMTAFTSFSAAIGSIKLKDEIGGQVTTVINNFETHIRDLTDEVSKTSNMQIESVTKHEIKMRSLLDELFDKLKLNANDKLEAKFIEKQEELLLKMQTYIVPGSPRIESTFELSSMRNTLPSASISKE</sequence>
<evidence type="ECO:0000313" key="3">
    <source>
        <dbReference type="EMBL" id="PAV74370.1"/>
    </source>
</evidence>
<evidence type="ECO:0000256" key="2">
    <source>
        <dbReference type="SAM" id="MobiDB-lite"/>
    </source>
</evidence>
<proteinExistence type="predicted"/>
<dbReference type="AlphaFoldDB" id="A0A2A2KKG9"/>
<protein>
    <submittedName>
        <fullName evidence="3">Uncharacterized protein</fullName>
    </submittedName>
</protein>
<feature type="compositionally biased region" description="Basic and acidic residues" evidence="2">
    <location>
        <begin position="159"/>
        <end position="169"/>
    </location>
</feature>
<gene>
    <name evidence="3" type="ORF">WR25_07930</name>
</gene>
<keyword evidence="4" id="KW-1185">Reference proteome</keyword>
<feature type="compositionally biased region" description="Basic and acidic residues" evidence="2">
    <location>
        <begin position="137"/>
        <end position="152"/>
    </location>
</feature>
<dbReference type="EMBL" id="LIAE01008340">
    <property type="protein sequence ID" value="PAV74370.1"/>
    <property type="molecule type" value="Genomic_DNA"/>
</dbReference>
<accession>A0A2A2KKG9</accession>
<evidence type="ECO:0000256" key="1">
    <source>
        <dbReference type="SAM" id="Coils"/>
    </source>
</evidence>
<name>A0A2A2KKG9_9BILA</name>
<reference evidence="3 4" key="1">
    <citation type="journal article" date="2017" name="Curr. Biol.">
        <title>Genome architecture and evolution of a unichromosomal asexual nematode.</title>
        <authorList>
            <person name="Fradin H."/>
            <person name="Zegar C."/>
            <person name="Gutwein M."/>
            <person name="Lucas J."/>
            <person name="Kovtun M."/>
            <person name="Corcoran D."/>
            <person name="Baugh L.R."/>
            <person name="Kiontke K."/>
            <person name="Gunsalus K."/>
            <person name="Fitch D.H."/>
            <person name="Piano F."/>
        </authorList>
    </citation>
    <scope>NUCLEOTIDE SEQUENCE [LARGE SCALE GENOMIC DNA]</scope>
    <source>
        <strain evidence="3">PF1309</strain>
    </source>
</reference>
<organism evidence="3 4">
    <name type="scientific">Diploscapter pachys</name>
    <dbReference type="NCBI Taxonomy" id="2018661"/>
    <lineage>
        <taxon>Eukaryota</taxon>
        <taxon>Metazoa</taxon>
        <taxon>Ecdysozoa</taxon>
        <taxon>Nematoda</taxon>
        <taxon>Chromadorea</taxon>
        <taxon>Rhabditida</taxon>
        <taxon>Rhabditina</taxon>
        <taxon>Rhabditomorpha</taxon>
        <taxon>Rhabditoidea</taxon>
        <taxon>Rhabditidae</taxon>
        <taxon>Diploscapter</taxon>
    </lineage>
</organism>
<evidence type="ECO:0000313" key="4">
    <source>
        <dbReference type="Proteomes" id="UP000218231"/>
    </source>
</evidence>
<dbReference type="Proteomes" id="UP000218231">
    <property type="component" value="Unassembled WGS sequence"/>
</dbReference>
<comment type="caution">
    <text evidence="3">The sequence shown here is derived from an EMBL/GenBank/DDBJ whole genome shotgun (WGS) entry which is preliminary data.</text>
</comment>
<feature type="region of interest" description="Disordered" evidence="2">
    <location>
        <begin position="137"/>
        <end position="169"/>
    </location>
</feature>